<feature type="region of interest" description="Disordered" evidence="1">
    <location>
        <begin position="1"/>
        <end position="25"/>
    </location>
</feature>
<dbReference type="OrthoDB" id="3908299at2759"/>
<dbReference type="EMBL" id="KB445564">
    <property type="protein sequence ID" value="EMC91089.1"/>
    <property type="molecule type" value="Genomic_DNA"/>
</dbReference>
<gene>
    <name evidence="2" type="ORF">BAUCODRAFT_127008</name>
</gene>
<keyword evidence="3" id="KW-1185">Reference proteome</keyword>
<dbReference type="Proteomes" id="UP000011761">
    <property type="component" value="Unassembled WGS sequence"/>
</dbReference>
<evidence type="ECO:0000256" key="1">
    <source>
        <dbReference type="SAM" id="MobiDB-lite"/>
    </source>
</evidence>
<sequence length="373" mass="39882">MPKKNKHSVKASTACPESGLQTNRVPPAIQPTHLVGNYMHSASYGAGQSPASARAGQHQDAANRLSQPGHYSQLQAGYEKVAQHIAQSPAQQVATITQQNYEHLKVAISAPPVKKPKKKKNETTTTMTTTKKTQTLVYKESTLGGKAHREAAKRGESEKFEDEVQTMIVSMGVCPSLYRWYKNTGGGYLCAGGNHSITFDEIDKWANRKTYTPEIMIVNTFLPSSDGLVIGTHPPQVDFWQEMHAVHASFVQAAAAAGFRPDFESIEGDPRFRSNGELSDEEVCRCFEKLGIQPLTDAESDMRRAQARSFGRAGIGGQPGFGGGGGYNSGLNGGFGGGGGGGFGGSGWVHPYGIPDPAFGSMFGRPGFGGWVG</sequence>
<proteinExistence type="predicted"/>
<dbReference type="HOGENOM" id="CLU_741830_0_0_1"/>
<protein>
    <submittedName>
        <fullName evidence="2">Uncharacterized protein</fullName>
    </submittedName>
</protein>
<accession>M2MWU6</accession>
<dbReference type="GeneID" id="19108098"/>
<dbReference type="AlphaFoldDB" id="M2MWU6"/>
<name>M2MWU6_BAUPA</name>
<reference evidence="2 3" key="1">
    <citation type="journal article" date="2012" name="PLoS Pathog.">
        <title>Diverse lifestyles and strategies of plant pathogenesis encoded in the genomes of eighteen Dothideomycetes fungi.</title>
        <authorList>
            <person name="Ohm R.A."/>
            <person name="Feau N."/>
            <person name="Henrissat B."/>
            <person name="Schoch C.L."/>
            <person name="Horwitz B.A."/>
            <person name="Barry K.W."/>
            <person name="Condon B.J."/>
            <person name="Copeland A.C."/>
            <person name="Dhillon B."/>
            <person name="Glaser F."/>
            <person name="Hesse C.N."/>
            <person name="Kosti I."/>
            <person name="LaButti K."/>
            <person name="Lindquist E.A."/>
            <person name="Lucas S."/>
            <person name="Salamov A.A."/>
            <person name="Bradshaw R.E."/>
            <person name="Ciuffetti L."/>
            <person name="Hamelin R.C."/>
            <person name="Kema G.H.J."/>
            <person name="Lawrence C."/>
            <person name="Scott J.A."/>
            <person name="Spatafora J.W."/>
            <person name="Turgeon B.G."/>
            <person name="de Wit P.J.G.M."/>
            <person name="Zhong S."/>
            <person name="Goodwin S.B."/>
            <person name="Grigoriev I.V."/>
        </authorList>
    </citation>
    <scope>NUCLEOTIDE SEQUENCE [LARGE SCALE GENOMIC DNA]</scope>
    <source>
        <strain evidence="2 3">UAMH 10762</strain>
    </source>
</reference>
<evidence type="ECO:0000313" key="3">
    <source>
        <dbReference type="Proteomes" id="UP000011761"/>
    </source>
</evidence>
<dbReference type="RefSeq" id="XP_007681569.1">
    <property type="nucleotide sequence ID" value="XM_007683379.1"/>
</dbReference>
<organism evidence="2 3">
    <name type="scientific">Baudoinia panamericana (strain UAMH 10762)</name>
    <name type="common">Angels' share fungus</name>
    <name type="synonym">Baudoinia compniacensis (strain UAMH 10762)</name>
    <dbReference type="NCBI Taxonomy" id="717646"/>
    <lineage>
        <taxon>Eukaryota</taxon>
        <taxon>Fungi</taxon>
        <taxon>Dikarya</taxon>
        <taxon>Ascomycota</taxon>
        <taxon>Pezizomycotina</taxon>
        <taxon>Dothideomycetes</taxon>
        <taxon>Dothideomycetidae</taxon>
        <taxon>Mycosphaerellales</taxon>
        <taxon>Teratosphaeriaceae</taxon>
        <taxon>Baudoinia</taxon>
    </lineage>
</organism>
<evidence type="ECO:0000313" key="2">
    <source>
        <dbReference type="EMBL" id="EMC91089.1"/>
    </source>
</evidence>
<feature type="region of interest" description="Disordered" evidence="1">
    <location>
        <begin position="40"/>
        <end position="62"/>
    </location>
</feature>
<dbReference type="KEGG" id="bcom:BAUCODRAFT_127008"/>